<organism evidence="1">
    <name type="scientific">Timema bartmani</name>
    <dbReference type="NCBI Taxonomy" id="61472"/>
    <lineage>
        <taxon>Eukaryota</taxon>
        <taxon>Metazoa</taxon>
        <taxon>Ecdysozoa</taxon>
        <taxon>Arthropoda</taxon>
        <taxon>Hexapoda</taxon>
        <taxon>Insecta</taxon>
        <taxon>Pterygota</taxon>
        <taxon>Neoptera</taxon>
        <taxon>Polyneoptera</taxon>
        <taxon>Phasmatodea</taxon>
        <taxon>Timematodea</taxon>
        <taxon>Timematoidea</taxon>
        <taxon>Timematidae</taxon>
        <taxon>Timema</taxon>
    </lineage>
</organism>
<protein>
    <submittedName>
        <fullName evidence="1">Uncharacterized protein</fullName>
    </submittedName>
</protein>
<reference evidence="1" key="1">
    <citation type="submission" date="2020-11" db="EMBL/GenBank/DDBJ databases">
        <authorList>
            <person name="Tran Van P."/>
        </authorList>
    </citation>
    <scope>NUCLEOTIDE SEQUENCE</scope>
</reference>
<dbReference type="EMBL" id="OD564558">
    <property type="protein sequence ID" value="CAD7438939.1"/>
    <property type="molecule type" value="Genomic_DNA"/>
</dbReference>
<accession>A0A7R9HWL2</accession>
<sequence length="71" mass="7959">MEWASFAYETGPFHSISGLVIGNGFTNPLTILNHSDYAYQLGLKDLNIWGEMKAVEDEARENIANGDYYQA</sequence>
<evidence type="ECO:0000313" key="1">
    <source>
        <dbReference type="EMBL" id="CAD7438939.1"/>
    </source>
</evidence>
<dbReference type="AlphaFoldDB" id="A0A7R9HWL2"/>
<proteinExistence type="predicted"/>
<gene>
    <name evidence="1" type="ORF">TBIB3V08_LOCUS1521</name>
</gene>
<name>A0A7R9HWL2_9NEOP</name>